<gene>
    <name evidence="2" type="ORF">SAMN05192585_13119</name>
</gene>
<accession>A0A1H0E0E7</accession>
<dbReference type="STRING" id="258515.SAMN05192585_13119"/>
<dbReference type="GO" id="GO:0016853">
    <property type="term" value="F:isomerase activity"/>
    <property type="evidence" value="ECO:0007669"/>
    <property type="project" value="UniProtKB-KW"/>
</dbReference>
<proteinExistence type="predicted"/>
<dbReference type="EMBL" id="FNID01000031">
    <property type="protein sequence ID" value="SDN75839.1"/>
    <property type="molecule type" value="Genomic_DNA"/>
</dbReference>
<organism evidence="2 3">
    <name type="scientific">Acetanaerobacterium elongatum</name>
    <dbReference type="NCBI Taxonomy" id="258515"/>
    <lineage>
        <taxon>Bacteria</taxon>
        <taxon>Bacillati</taxon>
        <taxon>Bacillota</taxon>
        <taxon>Clostridia</taxon>
        <taxon>Eubacteriales</taxon>
        <taxon>Oscillospiraceae</taxon>
        <taxon>Acetanaerobacterium</taxon>
    </lineage>
</organism>
<dbReference type="InterPro" id="IPR050312">
    <property type="entry name" value="IolE/XylAMocC-like"/>
</dbReference>
<dbReference type="SUPFAM" id="SSF51658">
    <property type="entry name" value="Xylose isomerase-like"/>
    <property type="match status" value="1"/>
</dbReference>
<reference evidence="2 3" key="1">
    <citation type="submission" date="2016-10" db="EMBL/GenBank/DDBJ databases">
        <authorList>
            <person name="de Groot N.N."/>
        </authorList>
    </citation>
    <scope>NUCLEOTIDE SEQUENCE [LARGE SCALE GENOMIC DNA]</scope>
    <source>
        <strain evidence="2 3">CGMCC 1.5012</strain>
    </source>
</reference>
<keyword evidence="3" id="KW-1185">Reference proteome</keyword>
<evidence type="ECO:0000259" key="1">
    <source>
        <dbReference type="Pfam" id="PF01261"/>
    </source>
</evidence>
<feature type="domain" description="Xylose isomerase-like TIM barrel" evidence="1">
    <location>
        <begin position="25"/>
        <end position="212"/>
    </location>
</feature>
<dbReference type="OrthoDB" id="9798407at2"/>
<dbReference type="InterPro" id="IPR013022">
    <property type="entry name" value="Xyl_isomerase-like_TIM-brl"/>
</dbReference>
<evidence type="ECO:0000313" key="3">
    <source>
        <dbReference type="Proteomes" id="UP000199182"/>
    </source>
</evidence>
<dbReference type="AlphaFoldDB" id="A0A1H0E0E7"/>
<dbReference type="Proteomes" id="UP000199182">
    <property type="component" value="Unassembled WGS sequence"/>
</dbReference>
<name>A0A1H0E0E7_9FIRM</name>
<dbReference type="Pfam" id="PF01261">
    <property type="entry name" value="AP_endonuc_2"/>
    <property type="match status" value="1"/>
</dbReference>
<dbReference type="PANTHER" id="PTHR12110">
    <property type="entry name" value="HYDROXYPYRUVATE ISOMERASE"/>
    <property type="match status" value="1"/>
</dbReference>
<dbReference type="InterPro" id="IPR036237">
    <property type="entry name" value="Xyl_isomerase-like_sf"/>
</dbReference>
<evidence type="ECO:0000313" key="2">
    <source>
        <dbReference type="EMBL" id="SDN75839.1"/>
    </source>
</evidence>
<keyword evidence="2" id="KW-0413">Isomerase</keyword>
<dbReference type="RefSeq" id="WP_092642000.1">
    <property type="nucleotide sequence ID" value="NZ_FNID01000031.1"/>
</dbReference>
<protein>
    <submittedName>
        <fullName evidence="2">Sugar phosphate isomerase/epimerase</fullName>
    </submittedName>
</protein>
<dbReference type="Gene3D" id="3.20.20.150">
    <property type="entry name" value="Divalent-metal-dependent TIM barrel enzymes"/>
    <property type="match status" value="1"/>
</dbReference>
<sequence length="240" mass="27161">MIRRQLGLQLYTLRDEAEKDFENMLRQASQVGFTSVEFAGFGGIPAKEMEKLLNRYGLTPCGAHIGLEELEQHLAETAAYNKSIHNKVIVIPYAEMHTRADIDALVKRINAVLPKVRQLGLTLCYHNHVQEFEIIDGIRAIDELLTKTEVQLELDTFWAFTAGEDVAEFMRKNRMRITQIHLKDGTGGYPAAIGRGTAPCKRVYQLAKELNILNIIENDNPIPDGLTDISYSYNHICVNF</sequence>
<dbReference type="PANTHER" id="PTHR12110:SF41">
    <property type="entry name" value="INOSOSE DEHYDRATASE"/>
    <property type="match status" value="1"/>
</dbReference>